<feature type="signal peptide" evidence="1">
    <location>
        <begin position="1"/>
        <end position="23"/>
    </location>
</feature>
<dbReference type="Proteomes" id="UP000469159">
    <property type="component" value="Unassembled WGS sequence"/>
</dbReference>
<evidence type="ECO:0000313" key="4">
    <source>
        <dbReference type="Proteomes" id="UP000469159"/>
    </source>
</evidence>
<name>A0A6I4UUF1_9SPHN</name>
<dbReference type="InterPro" id="IPR001633">
    <property type="entry name" value="EAL_dom"/>
</dbReference>
<dbReference type="EMBL" id="WTYK01000002">
    <property type="protein sequence ID" value="MXP41107.1"/>
    <property type="molecule type" value="Genomic_DNA"/>
</dbReference>
<proteinExistence type="predicted"/>
<dbReference type="SUPFAM" id="SSF53850">
    <property type="entry name" value="Periplasmic binding protein-like II"/>
    <property type="match status" value="1"/>
</dbReference>
<evidence type="ECO:0000256" key="1">
    <source>
        <dbReference type="SAM" id="SignalP"/>
    </source>
</evidence>
<dbReference type="PANTHER" id="PTHR33121">
    <property type="entry name" value="CYCLIC DI-GMP PHOSPHODIESTERASE PDEF"/>
    <property type="match status" value="1"/>
</dbReference>
<dbReference type="Gene3D" id="3.40.190.10">
    <property type="entry name" value="Periplasmic binding protein-like II"/>
    <property type="match status" value="2"/>
</dbReference>
<reference evidence="3 4" key="1">
    <citation type="submission" date="2019-12" db="EMBL/GenBank/DDBJ databases">
        <title>Genomic-based taxomic classification of the family Erythrobacteraceae.</title>
        <authorList>
            <person name="Xu L."/>
        </authorList>
    </citation>
    <scope>NUCLEOTIDE SEQUENCE [LARGE SCALE GENOMIC DNA]</scope>
    <source>
        <strain evidence="3 4">MCCC 1K02066</strain>
    </source>
</reference>
<dbReference type="AlphaFoldDB" id="A0A6I4UUF1"/>
<organism evidence="3 4">
    <name type="scientific">Croceibacterium soli</name>
    <dbReference type="NCBI Taxonomy" id="1739690"/>
    <lineage>
        <taxon>Bacteria</taxon>
        <taxon>Pseudomonadati</taxon>
        <taxon>Pseudomonadota</taxon>
        <taxon>Alphaproteobacteria</taxon>
        <taxon>Sphingomonadales</taxon>
        <taxon>Erythrobacteraceae</taxon>
        <taxon>Croceibacterium</taxon>
    </lineage>
</organism>
<feature type="domain" description="EAL" evidence="2">
    <location>
        <begin position="302"/>
        <end position="557"/>
    </location>
</feature>
<keyword evidence="1" id="KW-0732">Signal</keyword>
<dbReference type="GO" id="GO:0071111">
    <property type="term" value="F:cyclic-guanylate-specific phosphodiesterase activity"/>
    <property type="evidence" value="ECO:0007669"/>
    <property type="project" value="InterPro"/>
</dbReference>
<evidence type="ECO:0000259" key="2">
    <source>
        <dbReference type="PROSITE" id="PS50883"/>
    </source>
</evidence>
<dbReference type="RefSeq" id="WP_160745939.1">
    <property type="nucleotide sequence ID" value="NZ_WTYK01000002.1"/>
</dbReference>
<dbReference type="CDD" id="cd13704">
    <property type="entry name" value="PBP2_HisK"/>
    <property type="match status" value="1"/>
</dbReference>
<dbReference type="Pfam" id="PF00563">
    <property type="entry name" value="EAL"/>
    <property type="match status" value="1"/>
</dbReference>
<dbReference type="InterPro" id="IPR035919">
    <property type="entry name" value="EAL_sf"/>
</dbReference>
<accession>A0A6I4UUF1</accession>
<keyword evidence="4" id="KW-1185">Reference proteome</keyword>
<dbReference type="InterPro" id="IPR050706">
    <property type="entry name" value="Cyclic-di-GMP_PDE-like"/>
</dbReference>
<gene>
    <name evidence="3" type="ORF">GRI75_05535</name>
</gene>
<dbReference type="PANTHER" id="PTHR33121:SF79">
    <property type="entry name" value="CYCLIC DI-GMP PHOSPHODIESTERASE PDED-RELATED"/>
    <property type="match status" value="1"/>
</dbReference>
<comment type="caution">
    <text evidence="3">The sequence shown here is derived from an EMBL/GenBank/DDBJ whole genome shotgun (WGS) entry which is preliminary data.</text>
</comment>
<dbReference type="SMART" id="SM00052">
    <property type="entry name" value="EAL"/>
    <property type="match status" value="1"/>
</dbReference>
<dbReference type="SMART" id="SM00062">
    <property type="entry name" value="PBPb"/>
    <property type="match status" value="1"/>
</dbReference>
<dbReference type="OrthoDB" id="7462471at2"/>
<dbReference type="CDD" id="cd01948">
    <property type="entry name" value="EAL"/>
    <property type="match status" value="1"/>
</dbReference>
<sequence>MLFRLCGFWIVLLAALSSSPGVARTPVVVFGGDMNYPPFEWEEDGEAKGFLVDLEKAVARNGGARSMHKLAPWPDTVAALRSGAVDVVPMFRSKEREEDFWFSEPVIFAQHAIFTARDPGRVTGRAELGAWRVAVEHSSFAHDQLTAEGAVGELVLVGNTEKALDAVAEGRADYAVLAEDSAARLVAQSGQAIRRVGAPFWPRDYAFAVRKDRPRMIAWLDRSLGETISSGEFQRIQADWQPALDSKQAAAPSWLSSSWKVVLALILSVATGLLFLLWSARASLSRERRERAPTDRGTASPTKQDTRLLRDFAAFGKDEIYAVFQPQLDLRSGEIAGAEALVRWDHRAEGPVAPDRFIPQLERAGMVGEVTSRMIAQAVEQSVRFREEGYPIRFSVNVSAKDFSDRDLAELVAMHLAQLGGCPEDLVLELTESGAVTDPRTVRAMIARLKATGVRVAIDDYGTGFASLASFTELSFDELKIDRLFVEKMVSSAGHREAVASAINMARRMKMEVVAEGAPDLATIQLLKRMRCDRVQSYAVSLPLSGDDPLAFVRNCATRHGAATEIPTSIAAIRG</sequence>
<dbReference type="PROSITE" id="PS50883">
    <property type="entry name" value="EAL"/>
    <property type="match status" value="1"/>
</dbReference>
<dbReference type="SUPFAM" id="SSF141868">
    <property type="entry name" value="EAL domain-like"/>
    <property type="match status" value="1"/>
</dbReference>
<dbReference type="InterPro" id="IPR001638">
    <property type="entry name" value="Solute-binding_3/MltF_N"/>
</dbReference>
<evidence type="ECO:0000313" key="3">
    <source>
        <dbReference type="EMBL" id="MXP41107.1"/>
    </source>
</evidence>
<protein>
    <submittedName>
        <fullName evidence="3">EAL domain-containing protein</fullName>
    </submittedName>
</protein>
<feature type="chain" id="PRO_5026332005" evidence="1">
    <location>
        <begin position="24"/>
        <end position="575"/>
    </location>
</feature>
<dbReference type="Pfam" id="PF00497">
    <property type="entry name" value="SBP_bac_3"/>
    <property type="match status" value="1"/>
</dbReference>
<dbReference type="Gene3D" id="3.20.20.450">
    <property type="entry name" value="EAL domain"/>
    <property type="match status" value="1"/>
</dbReference>